<dbReference type="InterPro" id="IPR028994">
    <property type="entry name" value="Integrin_alpha_N"/>
</dbReference>
<evidence type="ECO:0000256" key="4">
    <source>
        <dbReference type="ARBA" id="ARBA00023180"/>
    </source>
</evidence>
<feature type="compositionally biased region" description="Low complexity" evidence="5">
    <location>
        <begin position="660"/>
        <end position="691"/>
    </location>
</feature>
<keyword evidence="1" id="KW-0732">Signal</keyword>
<dbReference type="Gene3D" id="2.130.10.130">
    <property type="entry name" value="Integrin alpha, N-terminal"/>
    <property type="match status" value="2"/>
</dbReference>
<dbReference type="Pfam" id="PF01839">
    <property type="entry name" value="FG-GAP"/>
    <property type="match status" value="4"/>
</dbReference>
<accession>A0A1F7JUP2</accession>
<proteinExistence type="predicted"/>
<dbReference type="PANTHER" id="PTHR23221:SF7">
    <property type="entry name" value="PHOSPHATIDYLINOSITOL-GLYCAN-SPECIFIC PHOSPHOLIPASE D"/>
    <property type="match status" value="1"/>
</dbReference>
<dbReference type="EMBL" id="MGBC01000046">
    <property type="protein sequence ID" value="OGK59331.1"/>
    <property type="molecule type" value="Genomic_DNA"/>
</dbReference>
<keyword evidence="2" id="KW-0677">Repeat</keyword>
<protein>
    <recommendedName>
        <fullName evidence="8">Bacterial Ig-like domain-containing protein</fullName>
    </recommendedName>
</protein>
<dbReference type="PANTHER" id="PTHR23221">
    <property type="entry name" value="GLYCOSYLPHOSPHATIDYLINOSITOL PHOSPHOLIPASE D"/>
    <property type="match status" value="1"/>
</dbReference>
<name>A0A1F7JUP2_9BACT</name>
<dbReference type="SUPFAM" id="SSF69318">
    <property type="entry name" value="Integrin alpha N-terminal domain"/>
    <property type="match status" value="2"/>
</dbReference>
<dbReference type="Proteomes" id="UP000176269">
    <property type="component" value="Unassembled WGS sequence"/>
</dbReference>
<dbReference type="AlphaFoldDB" id="A0A1F7JUP2"/>
<keyword evidence="3" id="KW-0378">Hydrolase</keyword>
<feature type="region of interest" description="Disordered" evidence="5">
    <location>
        <begin position="660"/>
        <end position="706"/>
    </location>
</feature>
<sequence>MYVQRVKRFFIKLVFILAFFVFFTQYVASASYATTNYDLATSGNWNVRWDGAAASDFFSYGGNNKALLVADLNNDGLQDIIVGSPPADNNSRTDSGSVYVIYNSLFSSLTATGNTVDMATTSKYNLRFDGAIAGDQLGIGAIRVADLNGDGKNDLILGARLADNNSRTDSGSMYVIYGDQFLGLTGTGNTIDLATTTNWNVRYDGAVAGDNFSYSSIMTGDIDSDGKQDLVIGSNLTDYNSRSNSGSFYVLYNTLIDDYSPSSTGNSVDMATVSNFNLRFDGATASGFFAQGGGAINDIDNDNKQDIIMPNATNGSATGNIYVFYNTLIDDYAGTGNTIDTATSTNYNLKYNGTTSGSLGFIGAISVADLDSDGKKDLVMGSYLDDNNSRTNSGSVYVIYNTLIDDYTGTGNSINVGTSTNYNLRFDGVVASEFFGNGAPITGDFDNDGYIDIAAGSFGAGNNSRAGSGSIYLIYNSLFRNYSGTGNNVDLATSSNYSLRYDGATASDQITQRNGSILTDINGDGMRDILLTSRADFNSRTDSGSLYLLYNFPHTIASTTTSQSGSTVSVTGNITATNSTTAISGAQYQIDSNSPSGTWTACTASDGTFNSTSEAFACSSSAAPITSGTHTVYVRAYDVNTSYTAQANYLTYAYTIAGPTSTPTPEPSSSSSSSSSGSSNPQPQIPQSSDPNAGGGVATATGDSSTGGQTVLTIIEPATFNFDAFLSSQQTSGSSLFALPGFKNITLVGGTTIGIKVCSSIAWQIGRIQNIWYKAYAPGFSIDNAARIIPELQKKPSIISLSYTDADLIPPGQPSKRFNPKTLKLAHSLYGSTWTILPTSVVDTVNHTVAALHRIGGYYMIVSGSSCTQPPNLNSIQRAQLPNTGLLAPSKKLTSEPTSQLKPTHKPIAKPTETLSTWQKFLNIFHK</sequence>
<evidence type="ECO:0000313" key="6">
    <source>
        <dbReference type="EMBL" id="OGK59331.1"/>
    </source>
</evidence>
<keyword evidence="4" id="KW-0325">Glycoprotein</keyword>
<dbReference type="InterPro" id="IPR013517">
    <property type="entry name" value="FG-GAP"/>
</dbReference>
<organism evidence="6 7">
    <name type="scientific">Candidatus Roizmanbacteria bacterium RIFCSPLOWO2_02_FULL_43_10</name>
    <dbReference type="NCBI Taxonomy" id="1802078"/>
    <lineage>
        <taxon>Bacteria</taxon>
        <taxon>Candidatus Roizmaniibacteriota</taxon>
    </lineage>
</organism>
<evidence type="ECO:0000313" key="7">
    <source>
        <dbReference type="Proteomes" id="UP000176269"/>
    </source>
</evidence>
<evidence type="ECO:0000256" key="1">
    <source>
        <dbReference type="ARBA" id="ARBA00022729"/>
    </source>
</evidence>
<evidence type="ECO:0008006" key="8">
    <source>
        <dbReference type="Google" id="ProtNLM"/>
    </source>
</evidence>
<evidence type="ECO:0000256" key="2">
    <source>
        <dbReference type="ARBA" id="ARBA00022737"/>
    </source>
</evidence>
<dbReference type="InterPro" id="IPR013519">
    <property type="entry name" value="Int_alpha_beta-p"/>
</dbReference>
<reference evidence="6 7" key="1">
    <citation type="journal article" date="2016" name="Nat. Commun.">
        <title>Thousands of microbial genomes shed light on interconnected biogeochemical processes in an aquifer system.</title>
        <authorList>
            <person name="Anantharaman K."/>
            <person name="Brown C.T."/>
            <person name="Hug L.A."/>
            <person name="Sharon I."/>
            <person name="Castelle C.J."/>
            <person name="Probst A.J."/>
            <person name="Thomas B.C."/>
            <person name="Singh A."/>
            <person name="Wilkins M.J."/>
            <person name="Karaoz U."/>
            <person name="Brodie E.L."/>
            <person name="Williams K.H."/>
            <person name="Hubbard S.S."/>
            <person name="Banfield J.F."/>
        </authorList>
    </citation>
    <scope>NUCLEOTIDE SEQUENCE [LARGE SCALE GENOMIC DNA]</scope>
</reference>
<dbReference type="PROSITE" id="PS51470">
    <property type="entry name" value="FG_GAP"/>
    <property type="match status" value="2"/>
</dbReference>
<gene>
    <name evidence="6" type="ORF">A3I56_02470</name>
</gene>
<evidence type="ECO:0000256" key="5">
    <source>
        <dbReference type="SAM" id="MobiDB-lite"/>
    </source>
</evidence>
<comment type="caution">
    <text evidence="6">The sequence shown here is derived from an EMBL/GenBank/DDBJ whole genome shotgun (WGS) entry which is preliminary data.</text>
</comment>
<evidence type="ECO:0000256" key="3">
    <source>
        <dbReference type="ARBA" id="ARBA00022801"/>
    </source>
</evidence>
<dbReference type="GO" id="GO:0016787">
    <property type="term" value="F:hydrolase activity"/>
    <property type="evidence" value="ECO:0007669"/>
    <property type="project" value="UniProtKB-KW"/>
</dbReference>
<dbReference type="SMART" id="SM00191">
    <property type="entry name" value="Int_alpha"/>
    <property type="match status" value="5"/>
</dbReference>